<dbReference type="EMBL" id="FOJO01000006">
    <property type="protein sequence ID" value="SFA49137.1"/>
    <property type="molecule type" value="Genomic_DNA"/>
</dbReference>
<feature type="domain" description="Beta-lactamase-related" evidence="1">
    <location>
        <begin position="72"/>
        <end position="305"/>
    </location>
</feature>
<sequence length="331" mass="35668">MARISRRDLTSALGAALAMPLLARRGAAQDALRAIAAEARQLTQLRALVLHQRGRRLFAEAFRDPPLTRPANIKSVSKSIVALLTGIAIDRGVIRGTAQPVLPLLGRAPFGDARDRLTVADLLSMRAGLASTSGEDYGAWVSSSDWVEFALTRPLEDTPGGRFIYSTGGWHILGAALARAAGRDLHQLAREWLGDPLGIAIPPWIRDPQGRFMGGNDMAISPPGLARIGDMLLNGGEIDGRRVVSRAWLETSWRPRARSPFSGDRYGYGWFLTRYGGQSGIYARGYGGQLLAILPGSGLCIAITSDPGLPARGDGHFGDLRRLVERIAAEF</sequence>
<evidence type="ECO:0000313" key="4">
    <source>
        <dbReference type="Proteomes" id="UP000029846"/>
    </source>
</evidence>
<evidence type="ECO:0000313" key="3">
    <source>
        <dbReference type="EMBL" id="SFA49137.1"/>
    </source>
</evidence>
<dbReference type="RefSeq" id="WP_036739565.1">
    <property type="nucleotide sequence ID" value="NZ_FOJO01000006.1"/>
</dbReference>
<accession>A0A099F5D0</accession>
<dbReference type="Pfam" id="PF00144">
    <property type="entry name" value="Beta-lactamase"/>
    <property type="match status" value="1"/>
</dbReference>
<reference evidence="2 4" key="1">
    <citation type="submission" date="2014-09" db="EMBL/GenBank/DDBJ databases">
        <authorList>
            <person name="McGinnis J.M."/>
            <person name="Wolfgang W.J."/>
        </authorList>
    </citation>
    <scope>NUCLEOTIDE SEQUENCE [LARGE SCALE GENOMIC DNA]</scope>
    <source>
        <strain evidence="2 4">JCM 14014</strain>
    </source>
</reference>
<dbReference type="GO" id="GO:0016787">
    <property type="term" value="F:hydrolase activity"/>
    <property type="evidence" value="ECO:0007669"/>
    <property type="project" value="UniProtKB-KW"/>
</dbReference>
<evidence type="ECO:0000313" key="2">
    <source>
        <dbReference type="EMBL" id="KGJ05421.1"/>
    </source>
</evidence>
<dbReference type="EMBL" id="JRKN01000006">
    <property type="protein sequence ID" value="KGJ05421.1"/>
    <property type="molecule type" value="Genomic_DNA"/>
</dbReference>
<reference evidence="2 4" key="2">
    <citation type="submission" date="2014-10" db="EMBL/GenBank/DDBJ databases">
        <title>Paracoccus sanguinis sp. nov., isolated from clinical specimens of New York State patients.</title>
        <authorList>
            <person name="Mingle L.A."/>
            <person name="Cole J.A."/>
            <person name="Lapierre P."/>
            <person name="Musser K.A."/>
        </authorList>
    </citation>
    <scope>NUCLEOTIDE SEQUENCE [LARGE SCALE GENOMIC DNA]</scope>
    <source>
        <strain evidence="2 4">JCM 14014</strain>
    </source>
</reference>
<evidence type="ECO:0000259" key="1">
    <source>
        <dbReference type="Pfam" id="PF00144"/>
    </source>
</evidence>
<dbReference type="Gene3D" id="3.40.710.10">
    <property type="entry name" value="DD-peptidase/beta-lactamase superfamily"/>
    <property type="match status" value="1"/>
</dbReference>
<dbReference type="STRING" id="376733.SAMN04487972_106141"/>
<evidence type="ECO:0000313" key="5">
    <source>
        <dbReference type="Proteomes" id="UP000182312"/>
    </source>
</evidence>
<reference evidence="3 5" key="3">
    <citation type="submission" date="2016-10" db="EMBL/GenBank/DDBJ databases">
        <authorList>
            <person name="de Groot N.N."/>
        </authorList>
    </citation>
    <scope>NUCLEOTIDE SEQUENCE [LARGE SCALE GENOMIC DNA]</scope>
    <source>
        <strain evidence="3 5">CGMCC 1.6117</strain>
    </source>
</reference>
<dbReference type="OrthoDB" id="9814204at2"/>
<dbReference type="Proteomes" id="UP000182312">
    <property type="component" value="Unassembled WGS sequence"/>
</dbReference>
<dbReference type="InterPro" id="IPR012338">
    <property type="entry name" value="Beta-lactam/transpept-like"/>
</dbReference>
<dbReference type="InterPro" id="IPR001466">
    <property type="entry name" value="Beta-lactam-related"/>
</dbReference>
<dbReference type="InterPro" id="IPR050789">
    <property type="entry name" value="Diverse_Enzym_Activities"/>
</dbReference>
<dbReference type="PANTHER" id="PTHR43283">
    <property type="entry name" value="BETA-LACTAMASE-RELATED"/>
    <property type="match status" value="1"/>
</dbReference>
<protein>
    <submittedName>
        <fullName evidence="2">6-aminohexanoate hydrolase</fullName>
    </submittedName>
    <submittedName>
        <fullName evidence="3">CubicO group peptidase, beta-lactamase class C family</fullName>
    </submittedName>
</protein>
<dbReference type="SUPFAM" id="SSF56601">
    <property type="entry name" value="beta-lactamase/transpeptidase-like"/>
    <property type="match status" value="1"/>
</dbReference>
<dbReference type="Proteomes" id="UP000029846">
    <property type="component" value="Unassembled WGS sequence"/>
</dbReference>
<name>A0A099F5D0_9RHOB</name>
<keyword evidence="4" id="KW-1185">Reference proteome</keyword>
<gene>
    <name evidence="2" type="ORF">IT41_06555</name>
    <name evidence="3" type="ORF">SAMN04487972_106141</name>
</gene>
<organism evidence="2 4">
    <name type="scientific">Paracoccus halophilus</name>
    <dbReference type="NCBI Taxonomy" id="376733"/>
    <lineage>
        <taxon>Bacteria</taxon>
        <taxon>Pseudomonadati</taxon>
        <taxon>Pseudomonadota</taxon>
        <taxon>Alphaproteobacteria</taxon>
        <taxon>Rhodobacterales</taxon>
        <taxon>Paracoccaceae</taxon>
        <taxon>Paracoccus</taxon>
    </lineage>
</organism>
<dbReference type="AlphaFoldDB" id="A0A099F5D0"/>
<dbReference type="eggNOG" id="COG1680">
    <property type="taxonomic scope" value="Bacteria"/>
</dbReference>
<proteinExistence type="predicted"/>
<dbReference type="PANTHER" id="PTHR43283:SF7">
    <property type="entry name" value="BETA-LACTAMASE-RELATED DOMAIN-CONTAINING PROTEIN"/>
    <property type="match status" value="1"/>
</dbReference>
<keyword evidence="2" id="KW-0378">Hydrolase</keyword>